<dbReference type="VEuPathDB" id="MicrosporidiaDB:EHP00_2465"/>
<dbReference type="GO" id="GO:0006425">
    <property type="term" value="P:glutaminyl-tRNA aminoacylation"/>
    <property type="evidence" value="ECO:0007669"/>
    <property type="project" value="TreeGrafter"/>
</dbReference>
<name>A0A1W0E7A7_9MICR</name>
<evidence type="ECO:0000259" key="6">
    <source>
        <dbReference type="Pfam" id="PF00749"/>
    </source>
</evidence>
<protein>
    <submittedName>
        <fullName evidence="7">Glutaminyl-tRNA synthetase</fullName>
    </submittedName>
</protein>
<keyword evidence="3" id="KW-0067">ATP-binding</keyword>
<dbReference type="InterPro" id="IPR050132">
    <property type="entry name" value="Gln/Glu-tRNA_Ligase"/>
</dbReference>
<reference evidence="7 8" key="1">
    <citation type="journal article" date="2017" name="Environ. Microbiol.">
        <title>Decay of the glycolytic pathway and adaptation to intranuclear parasitism within Enterocytozoonidae microsporidia.</title>
        <authorList>
            <person name="Wiredu Boakye D."/>
            <person name="Jaroenlak P."/>
            <person name="Prachumwat A."/>
            <person name="Williams T.A."/>
            <person name="Bateman K.S."/>
            <person name="Itsathitphaisarn O."/>
            <person name="Sritunyalucksana K."/>
            <person name="Paszkiewicz K.H."/>
            <person name="Moore K.A."/>
            <person name="Stentiford G.D."/>
            <person name="Williams B.A."/>
        </authorList>
    </citation>
    <scope>NUCLEOTIDE SEQUENCE [LARGE SCALE GENOMIC DNA]</scope>
    <source>
        <strain evidence="7 8">TH1</strain>
    </source>
</reference>
<keyword evidence="1" id="KW-0436">Ligase</keyword>
<proteinExistence type="predicted"/>
<evidence type="ECO:0000256" key="5">
    <source>
        <dbReference type="ARBA" id="ARBA00023146"/>
    </source>
</evidence>
<dbReference type="OrthoDB" id="10250478at2759"/>
<feature type="domain" description="Glutamyl/glutaminyl-tRNA synthetase class Ib catalytic" evidence="6">
    <location>
        <begin position="3"/>
        <end position="50"/>
    </location>
</feature>
<accession>A0A1W0E7A7</accession>
<dbReference type="Gene3D" id="3.40.50.620">
    <property type="entry name" value="HUPs"/>
    <property type="match status" value="1"/>
</dbReference>
<dbReference type="Proteomes" id="UP000192758">
    <property type="component" value="Unassembled WGS sequence"/>
</dbReference>
<evidence type="ECO:0000313" key="7">
    <source>
        <dbReference type="EMBL" id="OQS55145.1"/>
    </source>
</evidence>
<dbReference type="PANTHER" id="PTHR43097">
    <property type="entry name" value="GLUTAMINE-TRNA LIGASE"/>
    <property type="match status" value="1"/>
</dbReference>
<keyword evidence="2" id="KW-0547">Nucleotide-binding</keyword>
<evidence type="ECO:0000256" key="2">
    <source>
        <dbReference type="ARBA" id="ARBA00022741"/>
    </source>
</evidence>
<dbReference type="EMBL" id="MNPJ01000014">
    <property type="protein sequence ID" value="OQS55145.1"/>
    <property type="molecule type" value="Genomic_DNA"/>
</dbReference>
<dbReference type="AlphaFoldDB" id="A0A1W0E7A7"/>
<dbReference type="Pfam" id="PF00749">
    <property type="entry name" value="tRNA-synt_1c"/>
    <property type="match status" value="1"/>
</dbReference>
<comment type="caution">
    <text evidence="7">The sequence shown here is derived from an EMBL/GenBank/DDBJ whole genome shotgun (WGS) entry which is preliminary data.</text>
</comment>
<dbReference type="InterPro" id="IPR014729">
    <property type="entry name" value="Rossmann-like_a/b/a_fold"/>
</dbReference>
<gene>
    <name evidence="7" type="ORF">EHP00_2465</name>
</gene>
<organism evidence="7 8">
    <name type="scientific">Ecytonucleospora hepatopenaei</name>
    <dbReference type="NCBI Taxonomy" id="646526"/>
    <lineage>
        <taxon>Eukaryota</taxon>
        <taxon>Fungi</taxon>
        <taxon>Fungi incertae sedis</taxon>
        <taxon>Microsporidia</taxon>
        <taxon>Enterocytozoonidae</taxon>
        <taxon>Ecytonucleospora</taxon>
    </lineage>
</organism>
<sequence length="54" mass="6472">MYEPVQWEFSRLNVSNTVLSKRKLAKLVAMGLKWDDPRFLTIKGMRRRGFLQMQ</sequence>
<dbReference type="GO" id="GO:0004819">
    <property type="term" value="F:glutamine-tRNA ligase activity"/>
    <property type="evidence" value="ECO:0007669"/>
    <property type="project" value="TreeGrafter"/>
</dbReference>
<dbReference type="InterPro" id="IPR020058">
    <property type="entry name" value="Glu/Gln-tRNA-synth_Ib_cat-dom"/>
</dbReference>
<dbReference type="GO" id="GO:0005829">
    <property type="term" value="C:cytosol"/>
    <property type="evidence" value="ECO:0007669"/>
    <property type="project" value="TreeGrafter"/>
</dbReference>
<dbReference type="GO" id="GO:0005524">
    <property type="term" value="F:ATP binding"/>
    <property type="evidence" value="ECO:0007669"/>
    <property type="project" value="UniProtKB-KW"/>
</dbReference>
<keyword evidence="4" id="KW-0648">Protein biosynthesis</keyword>
<dbReference type="STRING" id="646526.A0A1W0E7A7"/>
<evidence type="ECO:0000256" key="3">
    <source>
        <dbReference type="ARBA" id="ARBA00022840"/>
    </source>
</evidence>
<evidence type="ECO:0000256" key="1">
    <source>
        <dbReference type="ARBA" id="ARBA00022598"/>
    </source>
</evidence>
<keyword evidence="5 7" id="KW-0030">Aminoacyl-tRNA synthetase</keyword>
<dbReference type="PANTHER" id="PTHR43097:SF4">
    <property type="entry name" value="GLUTAMINE--TRNA LIGASE"/>
    <property type="match status" value="1"/>
</dbReference>
<dbReference type="SUPFAM" id="SSF52374">
    <property type="entry name" value="Nucleotidylyl transferase"/>
    <property type="match status" value="1"/>
</dbReference>
<keyword evidence="8" id="KW-1185">Reference proteome</keyword>
<evidence type="ECO:0000256" key="4">
    <source>
        <dbReference type="ARBA" id="ARBA00022917"/>
    </source>
</evidence>
<evidence type="ECO:0000313" key="8">
    <source>
        <dbReference type="Proteomes" id="UP000192758"/>
    </source>
</evidence>